<sequence length="516" mass="57038">MKTNKFLFALILASSVFACSDLEENAISQLNPDERDIDLATVETTINGAYGNLSARAFLSRGLGLTLLLRSDMVDIGNPSTAPERIEHDQFTVSATNPLILNLSNPERSFWPRLYQIVRGANETLRELELLDGEDPAVVNEIAGRARFIRAYAYYHLVRLFGDIPYLDEQTTTVDASVAPRTPAETVYQGIIADFEFAKTVLPNSRANRALPSKAAASAFLASVYLTRGEYQMAYDEATDVIDNAGTYDLALEPDYRNIFHAVNTNTSKEPIFVIDFVATNVGDESRDYLAAFTGFFGQATYYPTGGWSVMVPAQAVYDTWPDGDYRKEVNFDAEAVDNSGNVVSFNNFSSLDGRNANRPHISKYTAMAGDTPIANTSGRDSDSNYQLMRYAEVLLIAAEAAIELGRTAEADAWINMVRERARNGNGSGAPSAVPANISGATIDDVMEERRLELAFEHHRWYDIVRRQLGPEVFGPNGFETEQMGTQNFDPSRDYLLPIPPIEITNNPSLTQNPGY</sequence>
<dbReference type="InterPro" id="IPR012944">
    <property type="entry name" value="SusD_RagB_dom"/>
</dbReference>
<evidence type="ECO:0000256" key="4">
    <source>
        <dbReference type="ARBA" id="ARBA00023136"/>
    </source>
</evidence>
<evidence type="ECO:0000313" key="9">
    <source>
        <dbReference type="EMBL" id="SEQ00947.1"/>
    </source>
</evidence>
<feature type="domain" description="SusD-like N-terminal" evidence="8">
    <location>
        <begin position="106"/>
        <end position="226"/>
    </location>
</feature>
<protein>
    <submittedName>
        <fullName evidence="9">Starch-binding associating with outer membrane</fullName>
    </submittedName>
</protein>
<dbReference type="Pfam" id="PF14322">
    <property type="entry name" value="SusD-like_3"/>
    <property type="match status" value="1"/>
</dbReference>
<comment type="similarity">
    <text evidence="2">Belongs to the SusD family.</text>
</comment>
<dbReference type="OrthoDB" id="5694214at2"/>
<dbReference type="CDD" id="cd08977">
    <property type="entry name" value="SusD"/>
    <property type="match status" value="1"/>
</dbReference>
<keyword evidence="10" id="KW-1185">Reference proteome</keyword>
<evidence type="ECO:0000313" key="10">
    <source>
        <dbReference type="Proteomes" id="UP000199021"/>
    </source>
</evidence>
<feature type="signal peptide" evidence="6">
    <location>
        <begin position="1"/>
        <end position="18"/>
    </location>
</feature>
<dbReference type="PROSITE" id="PS51257">
    <property type="entry name" value="PROKAR_LIPOPROTEIN"/>
    <property type="match status" value="1"/>
</dbReference>
<comment type="subcellular location">
    <subcellularLocation>
        <location evidence="1">Cell outer membrane</location>
    </subcellularLocation>
</comment>
<dbReference type="Proteomes" id="UP000199021">
    <property type="component" value="Unassembled WGS sequence"/>
</dbReference>
<dbReference type="Gene3D" id="1.25.40.390">
    <property type="match status" value="1"/>
</dbReference>
<organism evidence="9 10">
    <name type="scientific">Neolewinella agarilytica</name>
    <dbReference type="NCBI Taxonomy" id="478744"/>
    <lineage>
        <taxon>Bacteria</taxon>
        <taxon>Pseudomonadati</taxon>
        <taxon>Bacteroidota</taxon>
        <taxon>Saprospiria</taxon>
        <taxon>Saprospirales</taxon>
        <taxon>Lewinellaceae</taxon>
        <taxon>Neolewinella</taxon>
    </lineage>
</organism>
<evidence type="ECO:0000256" key="6">
    <source>
        <dbReference type="SAM" id="SignalP"/>
    </source>
</evidence>
<evidence type="ECO:0000259" key="7">
    <source>
        <dbReference type="Pfam" id="PF07980"/>
    </source>
</evidence>
<dbReference type="EMBL" id="FOFB01000004">
    <property type="protein sequence ID" value="SEQ00947.1"/>
    <property type="molecule type" value="Genomic_DNA"/>
</dbReference>
<evidence type="ECO:0000256" key="3">
    <source>
        <dbReference type="ARBA" id="ARBA00022729"/>
    </source>
</evidence>
<dbReference type="InterPro" id="IPR011990">
    <property type="entry name" value="TPR-like_helical_dom_sf"/>
</dbReference>
<evidence type="ECO:0000259" key="8">
    <source>
        <dbReference type="Pfam" id="PF14322"/>
    </source>
</evidence>
<dbReference type="InterPro" id="IPR033985">
    <property type="entry name" value="SusD-like_N"/>
</dbReference>
<feature type="chain" id="PRO_5011605689" evidence="6">
    <location>
        <begin position="19"/>
        <end position="516"/>
    </location>
</feature>
<evidence type="ECO:0000256" key="2">
    <source>
        <dbReference type="ARBA" id="ARBA00006275"/>
    </source>
</evidence>
<accession>A0A1H9CIU6</accession>
<dbReference type="AlphaFoldDB" id="A0A1H9CIU6"/>
<gene>
    <name evidence="9" type="ORF">SAMN05444359_104209</name>
</gene>
<evidence type="ECO:0000256" key="1">
    <source>
        <dbReference type="ARBA" id="ARBA00004442"/>
    </source>
</evidence>
<dbReference type="GO" id="GO:0009279">
    <property type="term" value="C:cell outer membrane"/>
    <property type="evidence" value="ECO:0007669"/>
    <property type="project" value="UniProtKB-SubCell"/>
</dbReference>
<dbReference type="RefSeq" id="WP_090166158.1">
    <property type="nucleotide sequence ID" value="NZ_FOFB01000004.1"/>
</dbReference>
<dbReference type="Pfam" id="PF07980">
    <property type="entry name" value="SusD_RagB"/>
    <property type="match status" value="1"/>
</dbReference>
<evidence type="ECO:0000256" key="5">
    <source>
        <dbReference type="ARBA" id="ARBA00023237"/>
    </source>
</evidence>
<keyword evidence="4" id="KW-0472">Membrane</keyword>
<reference evidence="10" key="1">
    <citation type="submission" date="2016-10" db="EMBL/GenBank/DDBJ databases">
        <authorList>
            <person name="Varghese N."/>
            <person name="Submissions S."/>
        </authorList>
    </citation>
    <scope>NUCLEOTIDE SEQUENCE [LARGE SCALE GENOMIC DNA]</scope>
    <source>
        <strain evidence="10">DSM 24740</strain>
    </source>
</reference>
<dbReference type="SUPFAM" id="SSF48452">
    <property type="entry name" value="TPR-like"/>
    <property type="match status" value="1"/>
</dbReference>
<keyword evidence="5" id="KW-0998">Cell outer membrane</keyword>
<name>A0A1H9CIU6_9BACT</name>
<keyword evidence="3 6" id="KW-0732">Signal</keyword>
<feature type="domain" description="RagB/SusD" evidence="7">
    <location>
        <begin position="352"/>
        <end position="516"/>
    </location>
</feature>
<proteinExistence type="inferred from homology"/>
<dbReference type="InParanoid" id="A0A1H9CIU6"/>
<dbReference type="STRING" id="478744.SAMN05444359_104209"/>